<accession>A0AAW2HV90</accession>
<sequence>MPKSGSLVLHKTFTDSLKDFYRKLTNGWIAIRIVILFLPALCKKCVGNSSGSLHVTNEKQFRRMRRETEDTQKQTACKVTPQIPVHTTSSFSLLDPVQLNERLHLETIGLRIQI</sequence>
<evidence type="ECO:0000313" key="1">
    <source>
        <dbReference type="EMBL" id="KAL0273508.1"/>
    </source>
</evidence>
<name>A0AAW2HV90_9NEOP</name>
<organism evidence="1">
    <name type="scientific">Menopon gallinae</name>
    <name type="common">poultry shaft louse</name>
    <dbReference type="NCBI Taxonomy" id="328185"/>
    <lineage>
        <taxon>Eukaryota</taxon>
        <taxon>Metazoa</taxon>
        <taxon>Ecdysozoa</taxon>
        <taxon>Arthropoda</taxon>
        <taxon>Hexapoda</taxon>
        <taxon>Insecta</taxon>
        <taxon>Pterygota</taxon>
        <taxon>Neoptera</taxon>
        <taxon>Paraneoptera</taxon>
        <taxon>Psocodea</taxon>
        <taxon>Troctomorpha</taxon>
        <taxon>Phthiraptera</taxon>
        <taxon>Amblycera</taxon>
        <taxon>Menoponidae</taxon>
        <taxon>Menopon</taxon>
    </lineage>
</organism>
<dbReference type="AlphaFoldDB" id="A0AAW2HV90"/>
<proteinExistence type="predicted"/>
<protein>
    <submittedName>
        <fullName evidence="1">Uncharacterized protein</fullName>
    </submittedName>
</protein>
<gene>
    <name evidence="1" type="ORF">PYX00_006147</name>
</gene>
<comment type="caution">
    <text evidence="1">The sequence shown here is derived from an EMBL/GenBank/DDBJ whole genome shotgun (WGS) entry which is preliminary data.</text>
</comment>
<dbReference type="EMBL" id="JARGDH010000003">
    <property type="protein sequence ID" value="KAL0273508.1"/>
    <property type="molecule type" value="Genomic_DNA"/>
</dbReference>
<reference evidence="1" key="1">
    <citation type="journal article" date="2024" name="Gigascience">
        <title>Chromosome-level genome of the poultry shaft louse Menopon gallinae provides insight into the host-switching and adaptive evolution of parasitic lice.</title>
        <authorList>
            <person name="Xu Y."/>
            <person name="Ma L."/>
            <person name="Liu S."/>
            <person name="Liang Y."/>
            <person name="Liu Q."/>
            <person name="He Z."/>
            <person name="Tian L."/>
            <person name="Duan Y."/>
            <person name="Cai W."/>
            <person name="Li H."/>
            <person name="Song F."/>
        </authorList>
    </citation>
    <scope>NUCLEOTIDE SEQUENCE</scope>
    <source>
        <strain evidence="1">Cailab_2023a</strain>
    </source>
</reference>